<organism evidence="1 2">
    <name type="scientific">Saccharothrix variisporea</name>
    <dbReference type="NCBI Taxonomy" id="543527"/>
    <lineage>
        <taxon>Bacteria</taxon>
        <taxon>Bacillati</taxon>
        <taxon>Actinomycetota</taxon>
        <taxon>Actinomycetes</taxon>
        <taxon>Pseudonocardiales</taxon>
        <taxon>Pseudonocardiaceae</taxon>
        <taxon>Saccharothrix</taxon>
    </lineage>
</organism>
<evidence type="ECO:0000313" key="1">
    <source>
        <dbReference type="EMBL" id="RKT67641.1"/>
    </source>
</evidence>
<dbReference type="RefSeq" id="WP_170199127.1">
    <property type="nucleotide sequence ID" value="NZ_JBIUBA010000023.1"/>
</dbReference>
<sequence length="179" mass="19442">MTQVDIPGPVASDFEGAVALSGEEFDALLAEAGTDEERAVVESSAIGLRMVQIAESQRGVRESGGEDRGVPWERYVRPFGVGPAPWCAFFVSWCYWQTTTQRPPWSNPGYVPSVYAWAQAAGRLTRAPQRGDMFGTGGAHMGLVSARLRDGQILSIEGNWGDAVMAVRRPISAHWFATP</sequence>
<dbReference type="AlphaFoldDB" id="A0A495X0I7"/>
<evidence type="ECO:0008006" key="3">
    <source>
        <dbReference type="Google" id="ProtNLM"/>
    </source>
</evidence>
<comment type="caution">
    <text evidence="1">The sequence shown here is derived from an EMBL/GenBank/DDBJ whole genome shotgun (WGS) entry which is preliminary data.</text>
</comment>
<evidence type="ECO:0000313" key="2">
    <source>
        <dbReference type="Proteomes" id="UP000272729"/>
    </source>
</evidence>
<protein>
    <recommendedName>
        <fullName evidence="3">CHAP domain-containing protein</fullName>
    </recommendedName>
</protein>
<dbReference type="Proteomes" id="UP000272729">
    <property type="component" value="Unassembled WGS sequence"/>
</dbReference>
<keyword evidence="2" id="KW-1185">Reference proteome</keyword>
<name>A0A495X0I7_9PSEU</name>
<gene>
    <name evidence="1" type="ORF">DFJ66_0817</name>
</gene>
<dbReference type="EMBL" id="RBXR01000001">
    <property type="protein sequence ID" value="RKT67641.1"/>
    <property type="molecule type" value="Genomic_DNA"/>
</dbReference>
<accession>A0A495X0I7</accession>
<proteinExistence type="predicted"/>
<reference evidence="1 2" key="1">
    <citation type="submission" date="2018-10" db="EMBL/GenBank/DDBJ databases">
        <title>Sequencing the genomes of 1000 actinobacteria strains.</title>
        <authorList>
            <person name="Klenk H.-P."/>
        </authorList>
    </citation>
    <scope>NUCLEOTIDE SEQUENCE [LARGE SCALE GENOMIC DNA]</scope>
    <source>
        <strain evidence="1 2">DSM 43911</strain>
    </source>
</reference>